<dbReference type="InterPro" id="IPR011330">
    <property type="entry name" value="Glyco_hydro/deAcase_b/a-brl"/>
</dbReference>
<reference evidence="6 7" key="2">
    <citation type="submission" date="2024-03" db="EMBL/GenBank/DDBJ databases">
        <title>The Genome Sequence of Enterococcus sp. DIV2402.</title>
        <authorList>
            <consortium name="The Broad Institute Genomics Platform"/>
            <consortium name="The Broad Institute Microbial Omics Core"/>
            <consortium name="The Broad Institute Genomic Center for Infectious Diseases"/>
            <person name="Earl A."/>
            <person name="Manson A."/>
            <person name="Gilmore M."/>
            <person name="Schwartman J."/>
            <person name="Shea T."/>
            <person name="Abouelleil A."/>
            <person name="Cao P."/>
            <person name="Chapman S."/>
            <person name="Cusick C."/>
            <person name="Young S."/>
            <person name="Neafsey D."/>
            <person name="Nusbaum C."/>
            <person name="Birren B."/>
        </authorList>
    </citation>
    <scope>NUCLEOTIDE SEQUENCE [LARGE SCALE GENOMIC DNA]</scope>
    <source>
        <strain evidence="6 7">DIV2402</strain>
    </source>
</reference>
<reference evidence="6 7" key="1">
    <citation type="submission" date="2021-03" db="EMBL/GenBank/DDBJ databases">
        <authorList>
            <person name="Gilmore M.S."/>
            <person name="Schwartzman J."/>
            <person name="Van Tyne D."/>
            <person name="Martin M."/>
            <person name="Earl A.M."/>
            <person name="Manson A.L."/>
            <person name="Straub T."/>
            <person name="Salamzade R."/>
            <person name="Saavedra J."/>
            <person name="Lebreton F."/>
            <person name="Prichula J."/>
            <person name="Schaufler K."/>
            <person name="Gaca A."/>
            <person name="Sgardioli B."/>
            <person name="Wagenaar J."/>
            <person name="Strong T."/>
        </authorList>
    </citation>
    <scope>NUCLEOTIDE SEQUENCE [LARGE SCALE GENOMIC DNA]</scope>
    <source>
        <strain evidence="6 7">DIV2402</strain>
    </source>
</reference>
<keyword evidence="2" id="KW-0479">Metal-binding</keyword>
<gene>
    <name evidence="6" type="ORF">DOK78_002670</name>
</gene>
<dbReference type="PANTHER" id="PTHR31609:SF1">
    <property type="entry name" value="CARBOHYDRATE DEACETYLASE"/>
    <property type="match status" value="1"/>
</dbReference>
<evidence type="ECO:0000256" key="4">
    <source>
        <dbReference type="ARBA" id="ARBA00022842"/>
    </source>
</evidence>
<keyword evidence="3" id="KW-0378">Hydrolase</keyword>
<evidence type="ECO:0000256" key="2">
    <source>
        <dbReference type="ARBA" id="ARBA00022723"/>
    </source>
</evidence>
<dbReference type="Gene3D" id="3.20.20.370">
    <property type="entry name" value="Glycoside hydrolase/deacetylase"/>
    <property type="match status" value="1"/>
</dbReference>
<comment type="cofactor">
    <cofactor evidence="1">
        <name>Mg(2+)</name>
        <dbReference type="ChEBI" id="CHEBI:18420"/>
    </cofactor>
</comment>
<name>A0ABZ2SQF8_9ENTE</name>
<dbReference type="PANTHER" id="PTHR31609">
    <property type="entry name" value="YDJC DEACETYLASE FAMILY MEMBER"/>
    <property type="match status" value="1"/>
</dbReference>
<evidence type="ECO:0000313" key="6">
    <source>
        <dbReference type="EMBL" id="WYJ78014.1"/>
    </source>
</evidence>
<proteinExistence type="predicted"/>
<evidence type="ECO:0000313" key="7">
    <source>
        <dbReference type="Proteomes" id="UP000664701"/>
    </source>
</evidence>
<protein>
    <recommendedName>
        <fullName evidence="8">PTS sugar transporter</fullName>
    </recommendedName>
</protein>
<evidence type="ECO:0000256" key="1">
    <source>
        <dbReference type="ARBA" id="ARBA00001946"/>
    </source>
</evidence>
<dbReference type="Pfam" id="PF04794">
    <property type="entry name" value="YdjC"/>
    <property type="match status" value="1"/>
</dbReference>
<dbReference type="InterPro" id="IPR006879">
    <property type="entry name" value="YdjC-like"/>
</dbReference>
<evidence type="ECO:0000256" key="3">
    <source>
        <dbReference type="ARBA" id="ARBA00022801"/>
    </source>
</evidence>
<evidence type="ECO:0008006" key="8">
    <source>
        <dbReference type="Google" id="ProtNLM"/>
    </source>
</evidence>
<dbReference type="SUPFAM" id="SSF88713">
    <property type="entry name" value="Glycoside hydrolase/deacetylase"/>
    <property type="match status" value="1"/>
</dbReference>
<dbReference type="RefSeq" id="WP_207941810.1">
    <property type="nucleotide sequence ID" value="NZ_CP147251.1"/>
</dbReference>
<keyword evidence="5" id="KW-0119">Carbohydrate metabolism</keyword>
<organism evidence="6 7">
    <name type="scientific">Candidatus Enterococcus lowellii</name>
    <dbReference type="NCBI Taxonomy" id="2230877"/>
    <lineage>
        <taxon>Bacteria</taxon>
        <taxon>Bacillati</taxon>
        <taxon>Bacillota</taxon>
        <taxon>Bacilli</taxon>
        <taxon>Lactobacillales</taxon>
        <taxon>Enterococcaceae</taxon>
        <taxon>Enterococcus</taxon>
    </lineage>
</organism>
<dbReference type="Proteomes" id="UP000664701">
    <property type="component" value="Chromosome"/>
</dbReference>
<accession>A0ABZ2SQF8</accession>
<dbReference type="CDD" id="cd10805">
    <property type="entry name" value="YdjC_like_1"/>
    <property type="match status" value="1"/>
</dbReference>
<keyword evidence="7" id="KW-1185">Reference proteome</keyword>
<sequence length="257" mass="29199">MNKILLRADDLGYSEAVNYGIEKSVKEGLIQSVGVMVNMPATQHGVSLLINEDIAFGQHTNICVGKPISDATQIPSMVDEKGNFKSSKEYREATSDFVVFEEALIEIEAQYHRFLALFGKKPDYFEGHAIASANFFKALEFFAKEHDLVYSGLPEEAEPNSLEKDASVQINQTKVYLIMESMSKNYNPYQTFENMLDHLHEDGVSMMIFHPGYLDAFILANSSLLIPRTQEVEMLIDPRVKQQIIERDIECIDYRKL</sequence>
<evidence type="ECO:0000256" key="5">
    <source>
        <dbReference type="ARBA" id="ARBA00023277"/>
    </source>
</evidence>
<keyword evidence="4" id="KW-0460">Magnesium</keyword>
<dbReference type="EMBL" id="CP147251">
    <property type="protein sequence ID" value="WYJ78014.1"/>
    <property type="molecule type" value="Genomic_DNA"/>
</dbReference>